<evidence type="ECO:0000259" key="6">
    <source>
        <dbReference type="Pfam" id="PF12698"/>
    </source>
</evidence>
<dbReference type="Proteomes" id="UP000280819">
    <property type="component" value="Unassembled WGS sequence"/>
</dbReference>
<name>A0A3P1T2H0_9ACTN</name>
<evidence type="ECO:0000256" key="1">
    <source>
        <dbReference type="ARBA" id="ARBA00004141"/>
    </source>
</evidence>
<accession>A0A3P1T2H0</accession>
<keyword evidence="4 5" id="KW-0472">Membrane</keyword>
<proteinExistence type="predicted"/>
<feature type="transmembrane region" description="Helical" evidence="5">
    <location>
        <begin position="291"/>
        <end position="308"/>
    </location>
</feature>
<feature type="transmembrane region" description="Helical" evidence="5">
    <location>
        <begin position="254"/>
        <end position="279"/>
    </location>
</feature>
<organism evidence="7 8">
    <name type="scientific">Arachnia propionica</name>
    <dbReference type="NCBI Taxonomy" id="1750"/>
    <lineage>
        <taxon>Bacteria</taxon>
        <taxon>Bacillati</taxon>
        <taxon>Actinomycetota</taxon>
        <taxon>Actinomycetes</taxon>
        <taxon>Propionibacteriales</taxon>
        <taxon>Propionibacteriaceae</taxon>
        <taxon>Arachnia</taxon>
    </lineage>
</organism>
<evidence type="ECO:0000313" key="7">
    <source>
        <dbReference type="EMBL" id="RRD03672.1"/>
    </source>
</evidence>
<dbReference type="PANTHER" id="PTHR43471:SF3">
    <property type="entry name" value="ABC TRANSPORTER PERMEASE PROTEIN NATB"/>
    <property type="match status" value="1"/>
</dbReference>
<dbReference type="GO" id="GO:0016020">
    <property type="term" value="C:membrane"/>
    <property type="evidence" value="ECO:0007669"/>
    <property type="project" value="UniProtKB-SubCell"/>
</dbReference>
<evidence type="ECO:0000256" key="3">
    <source>
        <dbReference type="ARBA" id="ARBA00022989"/>
    </source>
</evidence>
<feature type="transmembrane region" description="Helical" evidence="5">
    <location>
        <begin position="162"/>
        <end position="186"/>
    </location>
</feature>
<feature type="transmembrane region" description="Helical" evidence="5">
    <location>
        <begin position="223"/>
        <end position="242"/>
    </location>
</feature>
<dbReference type="Pfam" id="PF12698">
    <property type="entry name" value="ABC2_membrane_3"/>
    <property type="match status" value="1"/>
</dbReference>
<evidence type="ECO:0000256" key="5">
    <source>
        <dbReference type="SAM" id="Phobius"/>
    </source>
</evidence>
<dbReference type="PANTHER" id="PTHR43471">
    <property type="entry name" value="ABC TRANSPORTER PERMEASE"/>
    <property type="match status" value="1"/>
</dbReference>
<protein>
    <submittedName>
        <fullName evidence="7">ABC transporter permease</fullName>
    </submittedName>
</protein>
<feature type="domain" description="ABC-2 type transporter transmembrane" evidence="6">
    <location>
        <begin position="131"/>
        <end position="360"/>
    </location>
</feature>
<evidence type="ECO:0000256" key="4">
    <source>
        <dbReference type="ARBA" id="ARBA00023136"/>
    </source>
</evidence>
<dbReference type="OrthoDB" id="3268959at2"/>
<dbReference type="EMBL" id="RQZG01000017">
    <property type="protein sequence ID" value="RRD03672.1"/>
    <property type="molecule type" value="Genomic_DNA"/>
</dbReference>
<evidence type="ECO:0000256" key="2">
    <source>
        <dbReference type="ARBA" id="ARBA00022692"/>
    </source>
</evidence>
<keyword evidence="3 5" id="KW-1133">Transmembrane helix</keyword>
<dbReference type="GO" id="GO:0140359">
    <property type="term" value="F:ABC-type transporter activity"/>
    <property type="evidence" value="ECO:0007669"/>
    <property type="project" value="InterPro"/>
</dbReference>
<feature type="transmembrane region" description="Helical" evidence="5">
    <location>
        <begin position="315"/>
        <end position="333"/>
    </location>
</feature>
<gene>
    <name evidence="7" type="ORF">EII34_12725</name>
</gene>
<keyword evidence="2 5" id="KW-0812">Transmembrane</keyword>
<evidence type="ECO:0000313" key="8">
    <source>
        <dbReference type="Proteomes" id="UP000280819"/>
    </source>
</evidence>
<feature type="transmembrane region" description="Helical" evidence="5">
    <location>
        <begin position="46"/>
        <end position="65"/>
    </location>
</feature>
<comment type="subcellular location">
    <subcellularLocation>
        <location evidence="1">Membrane</location>
        <topology evidence="1">Multi-pass membrane protein</topology>
    </subcellularLocation>
</comment>
<sequence>MPARGAQPPRDLQGDVEVNTHTRPSFWSTVSIVAQREIKVRFLSKAFIIGTLVTLAVMLAVVVLGPRLGDFFSGGAPSIAATAEHAQIVTQIPDAELVEVADDAAARQAVLDETAKAAVVSDPSNPLGIKVLSLRDLPTSLLQSLSVAPQVELLDPNAQDPAFQYFLSVAFGAVWMMAGITFGMSIAQSVVEEKQTRIVEILLASVSSKALLTGKIIGNSIAALVQISLIAATVLLGLAINGDSLPVGDLLAPILVFVPLFLLGFVMIASMYAAAAALVSRTEDLNSVVQPMVWTVMLPYFGVIAGNSNQALMTAMSYIPFSAPVAVPIQLFLGRMEWWQVGVSAALLVATTVVVILFAARVYDRGLLQTGKPMKWKEALAKAS</sequence>
<reference evidence="7 8" key="1">
    <citation type="submission" date="2018-11" db="EMBL/GenBank/DDBJ databases">
        <title>Genomes From Bacteria Associated with the Canine Oral Cavity: a Test Case for Automated Genome-Based Taxonomic Assignment.</title>
        <authorList>
            <person name="Coil D.A."/>
            <person name="Jospin G."/>
            <person name="Darling A.E."/>
            <person name="Wallis C."/>
            <person name="Davis I.J."/>
            <person name="Harris S."/>
            <person name="Eisen J.A."/>
            <person name="Holcombe L.J."/>
            <person name="O'Flynn C."/>
        </authorList>
    </citation>
    <scope>NUCLEOTIDE SEQUENCE [LARGE SCALE GENOMIC DNA]</scope>
    <source>
        <strain evidence="7 8">OH887_COT-365</strain>
    </source>
</reference>
<dbReference type="InterPro" id="IPR013525">
    <property type="entry name" value="ABC2_TM"/>
</dbReference>
<dbReference type="AlphaFoldDB" id="A0A3P1T2H0"/>
<feature type="transmembrane region" description="Helical" evidence="5">
    <location>
        <begin position="339"/>
        <end position="360"/>
    </location>
</feature>
<comment type="caution">
    <text evidence="7">The sequence shown here is derived from an EMBL/GenBank/DDBJ whole genome shotgun (WGS) entry which is preliminary data.</text>
</comment>